<dbReference type="OrthoDB" id="9180744at2"/>
<protein>
    <recommendedName>
        <fullName evidence="4">Copper-binding protein</fullName>
    </recommendedName>
</protein>
<dbReference type="Gene3D" id="2.40.50.320">
    <property type="entry name" value="Copper binding periplasmic protein CusF"/>
    <property type="match status" value="1"/>
</dbReference>
<dbReference type="Proteomes" id="UP000261948">
    <property type="component" value="Unassembled WGS sequence"/>
</dbReference>
<feature type="signal peptide" evidence="1">
    <location>
        <begin position="1"/>
        <end position="22"/>
    </location>
</feature>
<proteinExistence type="predicted"/>
<evidence type="ECO:0000313" key="2">
    <source>
        <dbReference type="EMBL" id="RGE45463.1"/>
    </source>
</evidence>
<evidence type="ECO:0008006" key="4">
    <source>
        <dbReference type="Google" id="ProtNLM"/>
    </source>
</evidence>
<comment type="caution">
    <text evidence="2">The sequence shown here is derived from an EMBL/GenBank/DDBJ whole genome shotgun (WGS) entry which is preliminary data.</text>
</comment>
<name>A0A373FMT4_COMTE</name>
<dbReference type="InterPro" id="IPR021647">
    <property type="entry name" value="CusF_Ec"/>
</dbReference>
<dbReference type="AlphaFoldDB" id="A0A373FMT4"/>
<feature type="chain" id="PRO_5017019029" description="Copper-binding protein" evidence="1">
    <location>
        <begin position="23"/>
        <end position="115"/>
    </location>
</feature>
<dbReference type="Pfam" id="PF11604">
    <property type="entry name" value="CusF_Ec"/>
    <property type="match status" value="1"/>
</dbReference>
<evidence type="ECO:0000313" key="3">
    <source>
        <dbReference type="Proteomes" id="UP000261948"/>
    </source>
</evidence>
<organism evidence="2 3">
    <name type="scientific">Comamonas testosteroni</name>
    <name type="common">Pseudomonas testosteroni</name>
    <dbReference type="NCBI Taxonomy" id="285"/>
    <lineage>
        <taxon>Bacteria</taxon>
        <taxon>Pseudomonadati</taxon>
        <taxon>Pseudomonadota</taxon>
        <taxon>Betaproteobacteria</taxon>
        <taxon>Burkholderiales</taxon>
        <taxon>Comamonadaceae</taxon>
        <taxon>Comamonas</taxon>
    </lineage>
</organism>
<dbReference type="EMBL" id="QURR01000009">
    <property type="protein sequence ID" value="RGE45463.1"/>
    <property type="molecule type" value="Genomic_DNA"/>
</dbReference>
<gene>
    <name evidence="2" type="ORF">DZC30_09430</name>
</gene>
<evidence type="ECO:0000256" key="1">
    <source>
        <dbReference type="SAM" id="SignalP"/>
    </source>
</evidence>
<accession>A0A373FMT4</accession>
<keyword evidence="1" id="KW-0732">Signal</keyword>
<dbReference type="InterPro" id="IPR042230">
    <property type="entry name" value="CusF_sf"/>
</dbReference>
<keyword evidence="3" id="KW-1185">Reference proteome</keyword>
<reference evidence="2 3" key="1">
    <citation type="submission" date="2018-08" db="EMBL/GenBank/DDBJ databases">
        <title>Comamonas testosteroni strain SWCO2.</title>
        <authorList>
            <person name="Jiang N."/>
            <person name="Zhang X.Z."/>
        </authorList>
    </citation>
    <scope>NUCLEOTIDE SEQUENCE [LARGE SCALE GENOMIC DNA]</scope>
    <source>
        <strain evidence="2 3">SWCO2</strain>
    </source>
</reference>
<sequence>MKKLLITTFATLSMTLAAPVFAQDHSAHAGHGAAAASSNAEAVMTAGEITRVDARTGKLTIRHEDIKNLDMPAMTMVFALADSAKPADFKAGDKVLFHAEDKDGTLIITRIQPAS</sequence>